<feature type="compositionally biased region" description="Polar residues" evidence="1">
    <location>
        <begin position="205"/>
        <end position="226"/>
    </location>
</feature>
<keyword evidence="3" id="KW-1185">Reference proteome</keyword>
<feature type="region of interest" description="Disordered" evidence="1">
    <location>
        <begin position="127"/>
        <end position="149"/>
    </location>
</feature>
<dbReference type="InterPro" id="IPR045107">
    <property type="entry name" value="SAC3/GANP/THP3"/>
</dbReference>
<dbReference type="Gene3D" id="1.25.40.990">
    <property type="match status" value="1"/>
</dbReference>
<sequence length="1570" mass="176481">MSYQGFGKASGPSAPPKLQHSFGSSARPVSVSPSPSTFPAFSDASPPRAPRVQSHPMAFQTTGAAPSLHHQYDRGPRATVRMGSPSLAFESTRSAATESYSYPSVGSRGPILFPTRSVEEQHSSFKAVDAQSHPSRGITSVASPQTSDHAVGEVAHLLTKRSRSPTYMPGDEKLSKIAGHPVIRRPASSSHTFDNQPKMRGIHVNSHSYQDQYPSKRSYDQDTNILTGFGNVQAPKGNRSPEQPSASDLRYAQSNLQRSSISPPRSFSRLNAHEVGGSMKNVYSESEATKPNSVLVPKRTRSPPLPSSDLVFGGNSHSTCDDAERERLAKAKRLVRFKDELVEAARSNLGSMDERDNGNKNEHSMADPNKYLSNQSLKLSGNVADGNMPDYEALESSSIIVGLCPDMCPESERAERERKGDLDHYERLDGDRNHSSKLLAVKKYNRTAEREANLIRPMPILRKTIDYLLNLLSQPYDEKFLGTYNFLWDRMRAIRMDLRMQHLFNEDAITMLEQMIRLHIIAMHELCEFSKGEGFAEGFDAHLNIEQMNKTSVELFQMYDDHRKRGIIVPSEKEFRGYYALLKLDKHPGYKVEPAELSLDLAKMTPEMRQTPEVKFARDVARACRTSNFIAFFRLVRKASYLQACLMHAHFAKLRTQALASLHSGLQNNQGLPIAHVCKWIGMEEEDIEGLLEYHGFLIKVFEEPYMVREGPFLNSDKDFATKCSKLVHMKRSRMIVNDVSPCSQNENLITGATKEIPLPRIRKESQTFSFEKISSPRTVSAKKESSIRVTNEEMTEFDDQPTPVDHKQVQPMIETPKVSQLHEYNHEVDGALVQQSGLRSCEPLKTEIKFVGNQNYDGLFTTSSMKNISTGIGVSLPLVTEASLQNISVCGYNDSAMERVEPQILVNNVMEDKETLYASVENKQDIVMESCQDEEIANARLKLILRLWRRRALKKKQLREQRVLAAKAAFSTLSVGPPVQLNNHKIRSIGVFDIDHTLRERWKKQELSWSIVNVSDVVASTMSRRNVDVKCICWKLVICSQMDNVGDLDQMGQDSRFAAGYWLLSKLMPSKADDLVLSSSFLSIWRSWISSEIGANLSCFLSIVKDTEFDNLTETVHGASAILFVATESIPWELQRVQLHKLLMSIPSGSCLPLLILSDSHDEVSASSMLVNKLGLYDIDKSRIHSFQVVSLLENPHLRHLGFFSDEKLKEGLKWLANESPPQPVLHRVKVLNLIITHLNSSIEMLDSMKENDVSPNQCISAFNLALDQSLTDVTAAAKENPSNWPCPEIALLESTDEHTITTHALPPVGWSSVENVEPLRQALMDLKLPSFPDMSWLSKGSNMVNEIPNHRDYLESCLISYLNQTSEIMGQQLAMEEAHIMLQKSAKLELQKFKYFIVPDWVTIFRRIFNWRLRYLAGRSSYVHIVDCYHSVSPTSGVKLERREPPSYRPDQPLLDELIEAACSSLSIDQRTQLPDAHQPLAAMTSNSRPPEVAAVAIDFSDNDRDSTREIGFVSSECVPNLGQRLSCTGKELVASSTVYSEAVRLNELLDRCNELQDAIEKKLSIYF</sequence>
<dbReference type="KEGG" id="mcha:111009180"/>
<feature type="region of interest" description="Disordered" evidence="1">
    <location>
        <begin position="1"/>
        <end position="82"/>
    </location>
</feature>
<evidence type="ECO:0000259" key="2">
    <source>
        <dbReference type="PROSITE" id="PS50250"/>
    </source>
</evidence>
<dbReference type="FunFam" id="1.25.40.990:FF:000004">
    <property type="entry name" value="Putative peptidase C48 domain family protein"/>
    <property type="match status" value="1"/>
</dbReference>
<dbReference type="RefSeq" id="XP_022137840.1">
    <property type="nucleotide sequence ID" value="XM_022282148.1"/>
</dbReference>
<feature type="compositionally biased region" description="Polar residues" evidence="1">
    <location>
        <begin position="281"/>
        <end position="292"/>
    </location>
</feature>
<evidence type="ECO:0000313" key="3">
    <source>
        <dbReference type="Proteomes" id="UP000504603"/>
    </source>
</evidence>
<dbReference type="InterPro" id="IPR000717">
    <property type="entry name" value="PCI_dom"/>
</dbReference>
<dbReference type="PANTHER" id="PTHR12436:SF17">
    <property type="entry name" value="SAC3 FAMILY PROTEIN B"/>
    <property type="match status" value="1"/>
</dbReference>
<feature type="compositionally biased region" description="Low complexity" evidence="1">
    <location>
        <begin position="24"/>
        <end position="46"/>
    </location>
</feature>
<accession>A0A6J1C7T2</accession>
<dbReference type="PROSITE" id="PS50250">
    <property type="entry name" value="PCI"/>
    <property type="match status" value="1"/>
</dbReference>
<dbReference type="GO" id="GO:0005737">
    <property type="term" value="C:cytoplasm"/>
    <property type="evidence" value="ECO:0007669"/>
    <property type="project" value="TreeGrafter"/>
</dbReference>
<feature type="domain" description="PCI" evidence="2">
    <location>
        <begin position="544"/>
        <end position="738"/>
    </location>
</feature>
<dbReference type="InterPro" id="IPR005062">
    <property type="entry name" value="SAC3/GANP/THP3_conserved"/>
</dbReference>
<dbReference type="PANTHER" id="PTHR12436">
    <property type="entry name" value="80 KDA MCM3-ASSOCIATED PROTEIN"/>
    <property type="match status" value="1"/>
</dbReference>
<dbReference type="Pfam" id="PF03399">
    <property type="entry name" value="SAC3_GANP"/>
    <property type="match status" value="1"/>
</dbReference>
<feature type="compositionally biased region" description="Polar residues" evidence="1">
    <location>
        <begin position="132"/>
        <end position="148"/>
    </location>
</feature>
<name>A0A6J1C7T2_MOMCH</name>
<dbReference type="GO" id="GO:0070390">
    <property type="term" value="C:transcription export complex 2"/>
    <property type="evidence" value="ECO:0007669"/>
    <property type="project" value="TreeGrafter"/>
</dbReference>
<dbReference type="GO" id="GO:0006406">
    <property type="term" value="P:mRNA export from nucleus"/>
    <property type="evidence" value="ECO:0007669"/>
    <property type="project" value="TreeGrafter"/>
</dbReference>
<gene>
    <name evidence="4" type="primary">LOC111009180</name>
</gene>
<feature type="region of interest" description="Disordered" evidence="1">
    <location>
        <begin position="348"/>
        <end position="369"/>
    </location>
</feature>
<feature type="compositionally biased region" description="Basic and acidic residues" evidence="1">
    <location>
        <begin position="352"/>
        <end position="365"/>
    </location>
</feature>
<dbReference type="Proteomes" id="UP000504603">
    <property type="component" value="Unplaced"/>
</dbReference>
<proteinExistence type="predicted"/>
<protein>
    <submittedName>
        <fullName evidence="4">SAC3 family protein B isoform X1</fullName>
    </submittedName>
</protein>
<reference evidence="4" key="1">
    <citation type="submission" date="2025-08" db="UniProtKB">
        <authorList>
            <consortium name="RefSeq"/>
        </authorList>
    </citation>
    <scope>IDENTIFICATION</scope>
    <source>
        <strain evidence="4">OHB3-1</strain>
    </source>
</reference>
<dbReference type="OrthoDB" id="21502at2759"/>
<dbReference type="GeneID" id="111009180"/>
<organism evidence="3 4">
    <name type="scientific">Momordica charantia</name>
    <name type="common">Bitter gourd</name>
    <name type="synonym">Balsam pear</name>
    <dbReference type="NCBI Taxonomy" id="3673"/>
    <lineage>
        <taxon>Eukaryota</taxon>
        <taxon>Viridiplantae</taxon>
        <taxon>Streptophyta</taxon>
        <taxon>Embryophyta</taxon>
        <taxon>Tracheophyta</taxon>
        <taxon>Spermatophyta</taxon>
        <taxon>Magnoliopsida</taxon>
        <taxon>eudicotyledons</taxon>
        <taxon>Gunneridae</taxon>
        <taxon>Pentapetalae</taxon>
        <taxon>rosids</taxon>
        <taxon>fabids</taxon>
        <taxon>Cucurbitales</taxon>
        <taxon>Cucurbitaceae</taxon>
        <taxon>Momordiceae</taxon>
        <taxon>Momordica</taxon>
    </lineage>
</organism>
<evidence type="ECO:0000313" key="4">
    <source>
        <dbReference type="RefSeq" id="XP_022137840.1"/>
    </source>
</evidence>
<feature type="region of interest" description="Disordered" evidence="1">
    <location>
        <begin position="179"/>
        <end position="247"/>
    </location>
</feature>
<feature type="region of interest" description="Disordered" evidence="1">
    <location>
        <begin position="281"/>
        <end position="320"/>
    </location>
</feature>
<evidence type="ECO:0000256" key="1">
    <source>
        <dbReference type="SAM" id="MobiDB-lite"/>
    </source>
</evidence>